<organism evidence="2 3">
    <name type="scientific">Flavobacterium terrigena</name>
    <dbReference type="NCBI Taxonomy" id="402734"/>
    <lineage>
        <taxon>Bacteria</taxon>
        <taxon>Pseudomonadati</taxon>
        <taxon>Bacteroidota</taxon>
        <taxon>Flavobacteriia</taxon>
        <taxon>Flavobacteriales</taxon>
        <taxon>Flavobacteriaceae</taxon>
        <taxon>Flavobacterium</taxon>
    </lineage>
</organism>
<name>A0A1H6S9Q9_9FLAO</name>
<keyword evidence="3" id="KW-1185">Reference proteome</keyword>
<evidence type="ECO:0000313" key="2">
    <source>
        <dbReference type="EMBL" id="SEI63546.1"/>
    </source>
</evidence>
<sequence>MKNYIKILTLFFLFTANYTFAQSDVTIKNLEIPTAPALSILDETATIIETPKNIKALTTSLSNGIGNNVAVEFSPYLLFSTNKNFYDYNGFKVKNKKITEKGILGQASTNLSVSIASVRKDTISNIALGFRTNLLTVQNPKRKIIFMEADSIYEKEMRILMIKVDPDSLRTNREYIRLNRQFNKLLDSVASLNTKPLFSVDVAGAYTQFYSNNNYNSGNKGKVASWITLSYNKELSTKADGNSSYLSFYSIGRYIQDNRFFDEINNQIITRNFIDFGGKIEIDFGKLLFGYEYVSRINENDNYRSVGTIKYKLNKDIILNGGFGKNFENNENLVSFLGINWGFDLEKNTFSK</sequence>
<keyword evidence="1" id="KW-0732">Signal</keyword>
<protein>
    <submittedName>
        <fullName evidence="2">Uncharacterized protein</fullName>
    </submittedName>
</protein>
<gene>
    <name evidence="2" type="ORF">SAMN05660918_1228</name>
</gene>
<reference evidence="3" key="1">
    <citation type="submission" date="2016-10" db="EMBL/GenBank/DDBJ databases">
        <authorList>
            <person name="Varghese N."/>
            <person name="Submissions S."/>
        </authorList>
    </citation>
    <scope>NUCLEOTIDE SEQUENCE [LARGE SCALE GENOMIC DNA]</scope>
    <source>
        <strain evidence="3">DSM 17934</strain>
    </source>
</reference>
<dbReference type="RefSeq" id="WP_091309758.1">
    <property type="nucleotide sequence ID" value="NZ_CBCSJU010000002.1"/>
</dbReference>
<dbReference type="Proteomes" id="UP000199702">
    <property type="component" value="Unassembled WGS sequence"/>
</dbReference>
<dbReference type="AlphaFoldDB" id="A0A1H6S9Q9"/>
<accession>A0A1H6S9Q9</accession>
<dbReference type="OrthoDB" id="623250at2"/>
<proteinExistence type="predicted"/>
<evidence type="ECO:0000313" key="3">
    <source>
        <dbReference type="Proteomes" id="UP000199702"/>
    </source>
</evidence>
<dbReference type="STRING" id="402734.SAMN05660918_1228"/>
<feature type="chain" id="PRO_5011587704" evidence="1">
    <location>
        <begin position="22"/>
        <end position="352"/>
    </location>
</feature>
<evidence type="ECO:0000256" key="1">
    <source>
        <dbReference type="SAM" id="SignalP"/>
    </source>
</evidence>
<dbReference type="EMBL" id="FNYA01000002">
    <property type="protein sequence ID" value="SEI63546.1"/>
    <property type="molecule type" value="Genomic_DNA"/>
</dbReference>
<feature type="signal peptide" evidence="1">
    <location>
        <begin position="1"/>
        <end position="21"/>
    </location>
</feature>